<evidence type="ECO:0000256" key="1">
    <source>
        <dbReference type="ARBA" id="ARBA00004141"/>
    </source>
</evidence>
<sequence>RVSGAKLLQRISGVRPAVLWSCSLVWDWTWMLCVYLSIVLTLACFQENTLSTPQELGRVLLVLVVFSLAIIPLHYLASFYFEAAATGFSKMCFLNIFT</sequence>
<feature type="domain" description="ABC-2 type transporter transmembrane" evidence="6">
    <location>
        <begin position="1"/>
        <end position="96"/>
    </location>
</feature>
<feature type="non-terminal residue" evidence="7">
    <location>
        <position position="98"/>
    </location>
</feature>
<dbReference type="Pfam" id="PF12698">
    <property type="entry name" value="ABC2_membrane_3"/>
    <property type="match status" value="1"/>
</dbReference>
<evidence type="ECO:0000313" key="8">
    <source>
        <dbReference type="Proteomes" id="UP000324832"/>
    </source>
</evidence>
<evidence type="ECO:0000259" key="6">
    <source>
        <dbReference type="Pfam" id="PF12698"/>
    </source>
</evidence>
<comment type="subcellular location">
    <subcellularLocation>
        <location evidence="1">Membrane</location>
        <topology evidence="1">Multi-pass membrane protein</topology>
    </subcellularLocation>
</comment>
<gene>
    <name evidence="7" type="ORF">LSINAPIS_LOCUS3211</name>
</gene>
<proteinExistence type="predicted"/>
<evidence type="ECO:0000313" key="7">
    <source>
        <dbReference type="EMBL" id="VVC90266.1"/>
    </source>
</evidence>
<protein>
    <recommendedName>
        <fullName evidence="6">ABC-2 type transporter transmembrane domain-containing protein</fullName>
    </recommendedName>
</protein>
<feature type="transmembrane region" description="Helical" evidence="5">
    <location>
        <begin position="28"/>
        <end position="45"/>
    </location>
</feature>
<name>A0A5E4PXW7_9NEOP</name>
<organism evidence="7 8">
    <name type="scientific">Leptidea sinapis</name>
    <dbReference type="NCBI Taxonomy" id="189913"/>
    <lineage>
        <taxon>Eukaryota</taxon>
        <taxon>Metazoa</taxon>
        <taxon>Ecdysozoa</taxon>
        <taxon>Arthropoda</taxon>
        <taxon>Hexapoda</taxon>
        <taxon>Insecta</taxon>
        <taxon>Pterygota</taxon>
        <taxon>Neoptera</taxon>
        <taxon>Endopterygota</taxon>
        <taxon>Lepidoptera</taxon>
        <taxon>Glossata</taxon>
        <taxon>Ditrysia</taxon>
        <taxon>Papilionoidea</taxon>
        <taxon>Pieridae</taxon>
        <taxon>Dismorphiinae</taxon>
        <taxon>Leptidea</taxon>
    </lineage>
</organism>
<feature type="transmembrane region" description="Helical" evidence="5">
    <location>
        <begin position="57"/>
        <end position="81"/>
    </location>
</feature>
<dbReference type="InterPro" id="IPR013525">
    <property type="entry name" value="ABC2_TM"/>
</dbReference>
<dbReference type="EMBL" id="FZQP02000750">
    <property type="protein sequence ID" value="VVC90266.1"/>
    <property type="molecule type" value="Genomic_DNA"/>
</dbReference>
<feature type="non-terminal residue" evidence="7">
    <location>
        <position position="1"/>
    </location>
</feature>
<keyword evidence="8" id="KW-1185">Reference proteome</keyword>
<keyword evidence="2 5" id="KW-0812">Transmembrane</keyword>
<reference evidence="7 8" key="1">
    <citation type="submission" date="2017-07" db="EMBL/GenBank/DDBJ databases">
        <authorList>
            <person name="Talla V."/>
            <person name="Backstrom N."/>
        </authorList>
    </citation>
    <scope>NUCLEOTIDE SEQUENCE [LARGE SCALE GENOMIC DNA]</scope>
</reference>
<keyword evidence="4 5" id="KW-0472">Membrane</keyword>
<keyword evidence="3 5" id="KW-1133">Transmembrane helix</keyword>
<dbReference type="GO" id="GO:0016020">
    <property type="term" value="C:membrane"/>
    <property type="evidence" value="ECO:0007669"/>
    <property type="project" value="UniProtKB-SubCell"/>
</dbReference>
<evidence type="ECO:0000256" key="3">
    <source>
        <dbReference type="ARBA" id="ARBA00022989"/>
    </source>
</evidence>
<evidence type="ECO:0000256" key="2">
    <source>
        <dbReference type="ARBA" id="ARBA00022692"/>
    </source>
</evidence>
<dbReference type="Proteomes" id="UP000324832">
    <property type="component" value="Unassembled WGS sequence"/>
</dbReference>
<accession>A0A5E4PXW7</accession>
<evidence type="ECO:0000256" key="4">
    <source>
        <dbReference type="ARBA" id="ARBA00023136"/>
    </source>
</evidence>
<dbReference type="GO" id="GO:0140359">
    <property type="term" value="F:ABC-type transporter activity"/>
    <property type="evidence" value="ECO:0007669"/>
    <property type="project" value="InterPro"/>
</dbReference>
<dbReference type="AlphaFoldDB" id="A0A5E4PXW7"/>
<evidence type="ECO:0000256" key="5">
    <source>
        <dbReference type="SAM" id="Phobius"/>
    </source>
</evidence>